<evidence type="ECO:0000256" key="1">
    <source>
        <dbReference type="ARBA" id="ARBA00001947"/>
    </source>
</evidence>
<evidence type="ECO:0000256" key="9">
    <source>
        <dbReference type="ARBA" id="ARBA00022989"/>
    </source>
</evidence>
<evidence type="ECO:0000256" key="14">
    <source>
        <dbReference type="SAM" id="Phobius"/>
    </source>
</evidence>
<evidence type="ECO:0000259" key="15">
    <source>
        <dbReference type="Pfam" id="PF04116"/>
    </source>
</evidence>
<organism evidence="16 17">
    <name type="scientific">Fulvivirga kasyanovii</name>
    <dbReference type="NCBI Taxonomy" id="396812"/>
    <lineage>
        <taxon>Bacteria</taxon>
        <taxon>Pseudomonadati</taxon>
        <taxon>Bacteroidota</taxon>
        <taxon>Cytophagia</taxon>
        <taxon>Cytophagales</taxon>
        <taxon>Fulvivirgaceae</taxon>
        <taxon>Fulvivirga</taxon>
    </lineage>
</organism>
<protein>
    <submittedName>
        <fullName evidence="16">Fatty acid hydroxylase</fullName>
    </submittedName>
</protein>
<evidence type="ECO:0000256" key="8">
    <source>
        <dbReference type="ARBA" id="ARBA00022833"/>
    </source>
</evidence>
<keyword evidence="5" id="KW-0479">Metal-binding</keyword>
<sequence>MKEAVIYPNQKAPELFKSKILNALTWSHPALIFTMYLLLSAGAVYIYYNKIAARTDLIIIYFLSGLFLWTFAEYILHRFIYHKIKDASYDTGFHYMFHGIHHAYPNDKSKTVLPPVPSLVIAGLFFGLFYFFLGNEALIFSPGFVIGYSIYMWIHTIIHRLPMPSKFNFWWKHHNIHHYQQHDRAFGVSTSLWDFIFNTMPVKGRKTIVNRVSKHEK</sequence>
<feature type="domain" description="Fatty acid hydroxylase" evidence="15">
    <location>
        <begin position="63"/>
        <end position="199"/>
    </location>
</feature>
<keyword evidence="4 14" id="KW-0812">Transmembrane</keyword>
<feature type="transmembrane region" description="Helical" evidence="14">
    <location>
        <begin position="20"/>
        <end position="46"/>
    </location>
</feature>
<evidence type="ECO:0000256" key="5">
    <source>
        <dbReference type="ARBA" id="ARBA00022723"/>
    </source>
</evidence>
<dbReference type="InterPro" id="IPR006694">
    <property type="entry name" value="Fatty_acid_hydroxylase"/>
</dbReference>
<proteinExistence type="predicted"/>
<dbReference type="InterPro" id="IPR014430">
    <property type="entry name" value="Scs7"/>
</dbReference>
<keyword evidence="7" id="KW-0276">Fatty acid metabolism</keyword>
<evidence type="ECO:0000256" key="11">
    <source>
        <dbReference type="ARBA" id="ARBA00023098"/>
    </source>
</evidence>
<feature type="transmembrane region" description="Helical" evidence="14">
    <location>
        <begin position="58"/>
        <end position="76"/>
    </location>
</feature>
<keyword evidence="13" id="KW-0275">Fatty acid biosynthesis</keyword>
<evidence type="ECO:0000256" key="7">
    <source>
        <dbReference type="ARBA" id="ARBA00022832"/>
    </source>
</evidence>
<feature type="transmembrane region" description="Helical" evidence="14">
    <location>
        <begin position="112"/>
        <end position="133"/>
    </location>
</feature>
<evidence type="ECO:0000256" key="2">
    <source>
        <dbReference type="ARBA" id="ARBA00004477"/>
    </source>
</evidence>
<gene>
    <name evidence="16" type="ORF">E1163_08055</name>
</gene>
<keyword evidence="10" id="KW-0560">Oxidoreductase</keyword>
<keyword evidence="6" id="KW-0256">Endoplasmic reticulum</keyword>
<keyword evidence="12 14" id="KW-0472">Membrane</keyword>
<name>A0ABW9RLQ7_9BACT</name>
<keyword evidence="11" id="KW-0443">Lipid metabolism</keyword>
<evidence type="ECO:0000256" key="6">
    <source>
        <dbReference type="ARBA" id="ARBA00022824"/>
    </source>
</evidence>
<evidence type="ECO:0000256" key="3">
    <source>
        <dbReference type="ARBA" id="ARBA00022516"/>
    </source>
</evidence>
<evidence type="ECO:0000256" key="10">
    <source>
        <dbReference type="ARBA" id="ARBA00023002"/>
    </source>
</evidence>
<comment type="cofactor">
    <cofactor evidence="1">
        <name>Zn(2+)</name>
        <dbReference type="ChEBI" id="CHEBI:29105"/>
    </cofactor>
</comment>
<dbReference type="PANTHER" id="PTHR12863">
    <property type="entry name" value="FATTY ACID HYDROXYLASE"/>
    <property type="match status" value="1"/>
</dbReference>
<accession>A0ABW9RLQ7</accession>
<keyword evidence="3" id="KW-0444">Lipid biosynthesis</keyword>
<comment type="caution">
    <text evidence="16">The sequence shown here is derived from an EMBL/GenBank/DDBJ whole genome shotgun (WGS) entry which is preliminary data.</text>
</comment>
<dbReference type="Pfam" id="PF04116">
    <property type="entry name" value="FA_hydroxylase"/>
    <property type="match status" value="1"/>
</dbReference>
<comment type="subcellular location">
    <subcellularLocation>
        <location evidence="2">Endoplasmic reticulum membrane</location>
        <topology evidence="2">Multi-pass membrane protein</topology>
    </subcellularLocation>
</comment>
<keyword evidence="8" id="KW-0862">Zinc</keyword>
<evidence type="ECO:0000256" key="13">
    <source>
        <dbReference type="ARBA" id="ARBA00023160"/>
    </source>
</evidence>
<dbReference type="RefSeq" id="WP_155170929.1">
    <property type="nucleotide sequence ID" value="NZ_BAAAFL010000027.1"/>
</dbReference>
<evidence type="ECO:0000256" key="4">
    <source>
        <dbReference type="ARBA" id="ARBA00022692"/>
    </source>
</evidence>
<keyword evidence="17" id="KW-1185">Reference proteome</keyword>
<dbReference type="EMBL" id="SMLW01000463">
    <property type="protein sequence ID" value="MTI24891.1"/>
    <property type="molecule type" value="Genomic_DNA"/>
</dbReference>
<dbReference type="PANTHER" id="PTHR12863:SF1">
    <property type="entry name" value="FATTY ACID 2-HYDROXYLASE"/>
    <property type="match status" value="1"/>
</dbReference>
<reference evidence="16 17" key="1">
    <citation type="submission" date="2019-02" db="EMBL/GenBank/DDBJ databases">
        <authorList>
            <person name="Goldberg S.R."/>
            <person name="Haltli B.A."/>
            <person name="Correa H."/>
            <person name="Russell K.G."/>
        </authorList>
    </citation>
    <scope>NUCLEOTIDE SEQUENCE [LARGE SCALE GENOMIC DNA]</scope>
    <source>
        <strain evidence="16 17">JCM 16186</strain>
    </source>
</reference>
<evidence type="ECO:0000313" key="17">
    <source>
        <dbReference type="Proteomes" id="UP000798808"/>
    </source>
</evidence>
<evidence type="ECO:0000256" key="12">
    <source>
        <dbReference type="ARBA" id="ARBA00023136"/>
    </source>
</evidence>
<feature type="transmembrane region" description="Helical" evidence="14">
    <location>
        <begin position="139"/>
        <end position="158"/>
    </location>
</feature>
<dbReference type="Proteomes" id="UP000798808">
    <property type="component" value="Unassembled WGS sequence"/>
</dbReference>
<evidence type="ECO:0000313" key="16">
    <source>
        <dbReference type="EMBL" id="MTI24891.1"/>
    </source>
</evidence>
<keyword evidence="9 14" id="KW-1133">Transmembrane helix</keyword>